<comment type="caution">
    <text evidence="1">The sequence shown here is derived from an EMBL/GenBank/DDBJ whole genome shotgun (WGS) entry which is preliminary data.</text>
</comment>
<gene>
    <name evidence="1" type="ORF">PECAL_2P08050</name>
</gene>
<protein>
    <submittedName>
        <fullName evidence="1">Uncharacterized protein</fullName>
    </submittedName>
</protein>
<name>A0A8J2S9U1_9STRA</name>
<dbReference type="AlphaFoldDB" id="A0A8J2S9U1"/>
<dbReference type="Proteomes" id="UP000789595">
    <property type="component" value="Unassembled WGS sequence"/>
</dbReference>
<dbReference type="EMBL" id="CAKKNE010000002">
    <property type="protein sequence ID" value="CAH0367768.1"/>
    <property type="molecule type" value="Genomic_DNA"/>
</dbReference>
<reference evidence="1" key="1">
    <citation type="submission" date="2021-11" db="EMBL/GenBank/DDBJ databases">
        <authorList>
            <consortium name="Genoscope - CEA"/>
            <person name="William W."/>
        </authorList>
    </citation>
    <scope>NUCLEOTIDE SEQUENCE</scope>
</reference>
<feature type="non-terminal residue" evidence="1">
    <location>
        <position position="1"/>
    </location>
</feature>
<evidence type="ECO:0000313" key="2">
    <source>
        <dbReference type="Proteomes" id="UP000789595"/>
    </source>
</evidence>
<proteinExistence type="predicted"/>
<sequence length="166" mass="17949">GENTTIKQLPLLLPRRRRRQALREQSEAVVLLLLRLRSFRRGRRRLALAATATAPPTRPAPAPAVLLEQRLAEPDARPAADGHPRDQGVDGIGALFLVGVDRRRELRERGVVHAGLGEGLDVLLELEALQERRDAAPAAASRAAAGRGFALLAFHGLGPRERVGPG</sequence>
<evidence type="ECO:0000313" key="1">
    <source>
        <dbReference type="EMBL" id="CAH0367768.1"/>
    </source>
</evidence>
<keyword evidence="2" id="KW-1185">Reference proteome</keyword>
<organism evidence="1 2">
    <name type="scientific">Pelagomonas calceolata</name>
    <dbReference type="NCBI Taxonomy" id="35677"/>
    <lineage>
        <taxon>Eukaryota</taxon>
        <taxon>Sar</taxon>
        <taxon>Stramenopiles</taxon>
        <taxon>Ochrophyta</taxon>
        <taxon>Pelagophyceae</taxon>
        <taxon>Pelagomonadales</taxon>
        <taxon>Pelagomonadaceae</taxon>
        <taxon>Pelagomonas</taxon>
    </lineage>
</organism>
<feature type="non-terminal residue" evidence="1">
    <location>
        <position position="166"/>
    </location>
</feature>
<accession>A0A8J2S9U1</accession>